<evidence type="ECO:0008006" key="3">
    <source>
        <dbReference type="Google" id="ProtNLM"/>
    </source>
</evidence>
<evidence type="ECO:0000313" key="1">
    <source>
        <dbReference type="EMBL" id="KAK9711767.1"/>
    </source>
</evidence>
<dbReference type="EMBL" id="JASPKY010000273">
    <property type="protein sequence ID" value="KAK9711767.1"/>
    <property type="molecule type" value="Genomic_DNA"/>
</dbReference>
<comment type="caution">
    <text evidence="1">The sequence shown here is derived from an EMBL/GenBank/DDBJ whole genome shotgun (WGS) entry which is preliminary data.</text>
</comment>
<dbReference type="AlphaFoldDB" id="A0AAW1K280"/>
<protein>
    <recommendedName>
        <fullName evidence="3">Polyprotein</fullName>
    </recommendedName>
</protein>
<dbReference type="InterPro" id="IPR043502">
    <property type="entry name" value="DNA/RNA_pol_sf"/>
</dbReference>
<dbReference type="Proteomes" id="UP001458880">
    <property type="component" value="Unassembled WGS sequence"/>
</dbReference>
<name>A0AAW1K280_POPJA</name>
<proteinExistence type="predicted"/>
<sequence>MALENSVTDLTTDLVCERLLTESEKMDLPAQKALAAKYNNSNTGRNNEHQRLAHMNYPALKRLESMVTGLKISNNPTSDCVACIKGAEAVYTANYCKNRSPTIAVNVNGKTPFEAWTGEKPDVSDDDWLFLETNVEPATVHEVPENPTIAAPQVDTQIEERPRRTCGPPAYLQDYDTTDIVDLHQCHLLDSNQNLGYTVPKDEPADTKLYQSAIGSLLYALATRPDIAQAVGILCQFCSKPNKSHWTAAKRVMRYLRGTTDTELTFYRNGNSEIYGYCDSNYAGCPTDRKSTTGFVFLLGNGAISWQSKKQPTVARATRPDIAQAVGILCQFCSKPNKSHWTANYQGNLDYKLE</sequence>
<organism evidence="1 2">
    <name type="scientific">Popillia japonica</name>
    <name type="common">Japanese beetle</name>
    <dbReference type="NCBI Taxonomy" id="7064"/>
    <lineage>
        <taxon>Eukaryota</taxon>
        <taxon>Metazoa</taxon>
        <taxon>Ecdysozoa</taxon>
        <taxon>Arthropoda</taxon>
        <taxon>Hexapoda</taxon>
        <taxon>Insecta</taxon>
        <taxon>Pterygota</taxon>
        <taxon>Neoptera</taxon>
        <taxon>Endopterygota</taxon>
        <taxon>Coleoptera</taxon>
        <taxon>Polyphaga</taxon>
        <taxon>Scarabaeiformia</taxon>
        <taxon>Scarabaeidae</taxon>
        <taxon>Rutelinae</taxon>
        <taxon>Popillia</taxon>
    </lineage>
</organism>
<dbReference type="PANTHER" id="PTHR11439:SF467">
    <property type="entry name" value="INTEGRASE CATALYTIC DOMAIN-CONTAINING PROTEIN"/>
    <property type="match status" value="1"/>
</dbReference>
<gene>
    <name evidence="1" type="ORF">QE152_g25271</name>
</gene>
<dbReference type="PANTHER" id="PTHR11439">
    <property type="entry name" value="GAG-POL-RELATED RETROTRANSPOSON"/>
    <property type="match status" value="1"/>
</dbReference>
<dbReference type="GO" id="GO:0071897">
    <property type="term" value="P:DNA biosynthetic process"/>
    <property type="evidence" value="ECO:0007669"/>
    <property type="project" value="UniProtKB-ARBA"/>
</dbReference>
<dbReference type="CDD" id="cd09272">
    <property type="entry name" value="RNase_HI_RT_Ty1"/>
    <property type="match status" value="1"/>
</dbReference>
<evidence type="ECO:0000313" key="2">
    <source>
        <dbReference type="Proteomes" id="UP001458880"/>
    </source>
</evidence>
<keyword evidence="2" id="KW-1185">Reference proteome</keyword>
<reference evidence="1 2" key="1">
    <citation type="journal article" date="2024" name="BMC Genomics">
        <title>De novo assembly and annotation of Popillia japonica's genome with initial clues to its potential as an invasive pest.</title>
        <authorList>
            <person name="Cucini C."/>
            <person name="Boschi S."/>
            <person name="Funari R."/>
            <person name="Cardaioli E."/>
            <person name="Iannotti N."/>
            <person name="Marturano G."/>
            <person name="Paoli F."/>
            <person name="Bruttini M."/>
            <person name="Carapelli A."/>
            <person name="Frati F."/>
            <person name="Nardi F."/>
        </authorList>
    </citation>
    <scope>NUCLEOTIDE SEQUENCE [LARGE SCALE GENOMIC DNA]</scope>
    <source>
        <strain evidence="1">DMR45628</strain>
    </source>
</reference>
<accession>A0AAW1K280</accession>
<dbReference type="SUPFAM" id="SSF56672">
    <property type="entry name" value="DNA/RNA polymerases"/>
    <property type="match status" value="1"/>
</dbReference>